<sequence>MQSEGRRAFLRGRRAPSSPWERFYTRLRNTVAGNVTMLETGSDRKAARLDLKQPTDVHHALALCREHGVCLALEGVPGTASQPGPVLWVRPGRDLAACRRMEPGGSRWFVQPGCLLGELEAAGLTAFAGLPEHLTVAAWLADRNSCNWSTGHTAASGVVHASALLSDGTSVSLGAFSADNRKALDTLRLQTLIPALFTLSSSPEAAVCAERYDWPARYRLDALMPAPGTTLNLAHLLLGHGGDLAWLEWVVIDERLADPAAGAAALPELPWADMAGYEGESGYSDYEGGSGPCEQVNLARAAQDVDAAMKRLFDPDGVFPHPGQLL</sequence>
<dbReference type="EMBL" id="JAUZQE010000002">
    <property type="protein sequence ID" value="MDR4124674.1"/>
    <property type="molecule type" value="Genomic_DNA"/>
</dbReference>
<name>A0ABU1D2L3_9BURK</name>
<evidence type="ECO:0000313" key="1">
    <source>
        <dbReference type="EMBL" id="MDR4124674.1"/>
    </source>
</evidence>
<dbReference type="RefSeq" id="WP_165279219.1">
    <property type="nucleotide sequence ID" value="NZ_JAUZQE010000002.1"/>
</dbReference>
<evidence type="ECO:0000313" key="2">
    <source>
        <dbReference type="Proteomes" id="UP001232156"/>
    </source>
</evidence>
<dbReference type="Proteomes" id="UP001232156">
    <property type="component" value="Unassembled WGS sequence"/>
</dbReference>
<proteinExistence type="predicted"/>
<evidence type="ECO:0008006" key="3">
    <source>
        <dbReference type="Google" id="ProtNLM"/>
    </source>
</evidence>
<comment type="caution">
    <text evidence="1">The sequence shown here is derived from an EMBL/GenBank/DDBJ whole genome shotgun (WGS) entry which is preliminary data.</text>
</comment>
<keyword evidence="2" id="KW-1185">Reference proteome</keyword>
<reference evidence="1 2" key="1">
    <citation type="submission" date="2023-08" db="EMBL/GenBank/DDBJ databases">
        <title>Alcaligenaceae gen. nov., a novel taxon isolated from the sludge of Yixing Pesticide Factory.</title>
        <authorList>
            <person name="Ruan L."/>
        </authorList>
    </citation>
    <scope>NUCLEOTIDE SEQUENCE [LARGE SCALE GENOMIC DNA]</scope>
    <source>
        <strain evidence="1 2">LG-2</strain>
    </source>
</reference>
<organism evidence="1 2">
    <name type="scientific">Yanghanlia caeni</name>
    <dbReference type="NCBI Taxonomy" id="3064283"/>
    <lineage>
        <taxon>Bacteria</taxon>
        <taxon>Pseudomonadati</taxon>
        <taxon>Pseudomonadota</taxon>
        <taxon>Betaproteobacteria</taxon>
        <taxon>Burkholderiales</taxon>
        <taxon>Alcaligenaceae</taxon>
        <taxon>Yanghanlia</taxon>
    </lineage>
</organism>
<gene>
    <name evidence="1" type="ORF">Q8947_01590</name>
</gene>
<protein>
    <recommendedName>
        <fullName evidence="3">FAD-binding PCMH-type domain-containing protein</fullName>
    </recommendedName>
</protein>
<accession>A0ABU1D2L3</accession>